<feature type="transmembrane region" description="Helical" evidence="1">
    <location>
        <begin position="65"/>
        <end position="86"/>
    </location>
</feature>
<dbReference type="InterPro" id="IPR036397">
    <property type="entry name" value="RNaseH_sf"/>
</dbReference>
<evidence type="ECO:0000259" key="2">
    <source>
        <dbReference type="PROSITE" id="PS50879"/>
    </source>
</evidence>
<sequence length="324" mass="35710">MQSTRIPHVTCSEIEKLQRNFVWGHPDNERKPHHVGWKTVCSPKSYGGLGIKRLAVMNNAANGPIDLLCALGVPILKILFMFCVIVSMRRKFGKNLCTPPSLLYSLARISALFEEGFVRPSNAHARVMEYIKEVNCAKDIFDSNRLPGVREATLVAWEKPSDGWIKVNSDGACKSDGKAGCGAILRDHEGRWIGGIARNLDGCSVIRTEAWGAFEGIKLASDMGYKRIELESDSNCLVTSIIMGFSNLMEVADLIEEILLLVSQLDGFRVKHRWRETNSCADFLANLGASSSLERQILLHPPAGMESLLLADCLGIQVPRGSSL</sequence>
<dbReference type="InterPro" id="IPR012337">
    <property type="entry name" value="RNaseH-like_sf"/>
</dbReference>
<dbReference type="PANTHER" id="PTHR47723">
    <property type="entry name" value="OS05G0353850 PROTEIN"/>
    <property type="match status" value="1"/>
</dbReference>
<dbReference type="EMBL" id="JAAIUW010000009">
    <property type="protein sequence ID" value="KAF7815494.1"/>
    <property type="molecule type" value="Genomic_DNA"/>
</dbReference>
<dbReference type="InterPro" id="IPR002156">
    <property type="entry name" value="RNaseH_domain"/>
</dbReference>
<dbReference type="InterPro" id="IPR053151">
    <property type="entry name" value="RNase_H-like"/>
</dbReference>
<keyword evidence="4" id="KW-1185">Reference proteome</keyword>
<reference evidence="3" key="1">
    <citation type="submission" date="2020-09" db="EMBL/GenBank/DDBJ databases">
        <title>Genome-Enabled Discovery of Anthraquinone Biosynthesis in Senna tora.</title>
        <authorList>
            <person name="Kang S.-H."/>
            <person name="Pandey R.P."/>
            <person name="Lee C.-M."/>
            <person name="Sim J.-S."/>
            <person name="Jeong J.-T."/>
            <person name="Choi B.-S."/>
            <person name="Jung M."/>
            <person name="Ginzburg D."/>
            <person name="Zhao K."/>
            <person name="Won S.Y."/>
            <person name="Oh T.-J."/>
            <person name="Yu Y."/>
            <person name="Kim N.-H."/>
            <person name="Lee O.R."/>
            <person name="Lee T.-H."/>
            <person name="Bashyal P."/>
            <person name="Kim T.-S."/>
            <person name="Lee W.-H."/>
            <person name="Kawkins C."/>
            <person name="Kim C.-K."/>
            <person name="Kim J.S."/>
            <person name="Ahn B.O."/>
            <person name="Rhee S.Y."/>
            <person name="Sohng J.K."/>
        </authorList>
    </citation>
    <scope>NUCLEOTIDE SEQUENCE</scope>
    <source>
        <tissue evidence="3">Leaf</tissue>
    </source>
</reference>
<keyword evidence="1" id="KW-0472">Membrane</keyword>
<dbReference type="InterPro" id="IPR044730">
    <property type="entry name" value="RNase_H-like_dom_plant"/>
</dbReference>
<name>A0A834WFS2_9FABA</name>
<dbReference type="GO" id="GO:0003676">
    <property type="term" value="F:nucleic acid binding"/>
    <property type="evidence" value="ECO:0007669"/>
    <property type="project" value="InterPro"/>
</dbReference>
<dbReference type="AlphaFoldDB" id="A0A834WFS2"/>
<feature type="domain" description="RNase H type-1" evidence="2">
    <location>
        <begin position="161"/>
        <end position="290"/>
    </location>
</feature>
<dbReference type="Proteomes" id="UP000634136">
    <property type="component" value="Unassembled WGS sequence"/>
</dbReference>
<protein>
    <submittedName>
        <fullName evidence="3">Ribonuclease H</fullName>
    </submittedName>
</protein>
<dbReference type="SUPFAM" id="SSF53098">
    <property type="entry name" value="Ribonuclease H-like"/>
    <property type="match status" value="1"/>
</dbReference>
<dbReference type="PROSITE" id="PS50879">
    <property type="entry name" value="RNASE_H_1"/>
    <property type="match status" value="1"/>
</dbReference>
<dbReference type="GO" id="GO:0004523">
    <property type="term" value="F:RNA-DNA hybrid ribonuclease activity"/>
    <property type="evidence" value="ECO:0007669"/>
    <property type="project" value="InterPro"/>
</dbReference>
<evidence type="ECO:0000313" key="4">
    <source>
        <dbReference type="Proteomes" id="UP000634136"/>
    </source>
</evidence>
<evidence type="ECO:0000313" key="3">
    <source>
        <dbReference type="EMBL" id="KAF7815494.1"/>
    </source>
</evidence>
<dbReference type="PANTHER" id="PTHR47723:SF13">
    <property type="entry name" value="PUTATIVE-RELATED"/>
    <property type="match status" value="1"/>
</dbReference>
<keyword evidence="1" id="KW-0812">Transmembrane</keyword>
<comment type="caution">
    <text evidence="3">The sequence shown here is derived from an EMBL/GenBank/DDBJ whole genome shotgun (WGS) entry which is preliminary data.</text>
</comment>
<accession>A0A834WFS2</accession>
<dbReference type="Pfam" id="PF13456">
    <property type="entry name" value="RVT_3"/>
    <property type="match status" value="1"/>
</dbReference>
<dbReference type="OrthoDB" id="1391789at2759"/>
<dbReference type="Gene3D" id="3.30.420.10">
    <property type="entry name" value="Ribonuclease H-like superfamily/Ribonuclease H"/>
    <property type="match status" value="1"/>
</dbReference>
<dbReference type="CDD" id="cd06222">
    <property type="entry name" value="RNase_H_like"/>
    <property type="match status" value="1"/>
</dbReference>
<evidence type="ECO:0000256" key="1">
    <source>
        <dbReference type="SAM" id="Phobius"/>
    </source>
</evidence>
<proteinExistence type="predicted"/>
<organism evidence="3 4">
    <name type="scientific">Senna tora</name>
    <dbReference type="NCBI Taxonomy" id="362788"/>
    <lineage>
        <taxon>Eukaryota</taxon>
        <taxon>Viridiplantae</taxon>
        <taxon>Streptophyta</taxon>
        <taxon>Embryophyta</taxon>
        <taxon>Tracheophyta</taxon>
        <taxon>Spermatophyta</taxon>
        <taxon>Magnoliopsida</taxon>
        <taxon>eudicotyledons</taxon>
        <taxon>Gunneridae</taxon>
        <taxon>Pentapetalae</taxon>
        <taxon>rosids</taxon>
        <taxon>fabids</taxon>
        <taxon>Fabales</taxon>
        <taxon>Fabaceae</taxon>
        <taxon>Caesalpinioideae</taxon>
        <taxon>Cassia clade</taxon>
        <taxon>Senna</taxon>
    </lineage>
</organism>
<gene>
    <name evidence="3" type="ORF">G2W53_029463</name>
</gene>
<keyword evidence="1" id="KW-1133">Transmembrane helix</keyword>